<evidence type="ECO:0000256" key="5">
    <source>
        <dbReference type="ARBA" id="ARBA00022989"/>
    </source>
</evidence>
<evidence type="ECO:0000256" key="4">
    <source>
        <dbReference type="ARBA" id="ARBA00022692"/>
    </source>
</evidence>
<keyword evidence="16" id="KW-1185">Reference proteome</keyword>
<dbReference type="Proteomes" id="UP000236928">
    <property type="component" value="Unassembled WGS sequence"/>
</dbReference>
<feature type="transmembrane region" description="Helical" evidence="14">
    <location>
        <begin position="325"/>
        <end position="345"/>
    </location>
</feature>
<evidence type="ECO:0000313" key="16">
    <source>
        <dbReference type="Proteomes" id="UP000236928"/>
    </source>
</evidence>
<dbReference type="OrthoDB" id="6133115at2759"/>
<dbReference type="EMBL" id="JIBK01000019">
    <property type="protein sequence ID" value="POM83715.1"/>
    <property type="molecule type" value="Genomic_DNA"/>
</dbReference>
<evidence type="ECO:0000256" key="2">
    <source>
        <dbReference type="ARBA" id="ARBA00011738"/>
    </source>
</evidence>
<name>A0A2P4Z0V4_9CRYT</name>
<feature type="transmembrane region" description="Helical" evidence="14">
    <location>
        <begin position="238"/>
        <end position="260"/>
    </location>
</feature>
<dbReference type="InterPro" id="IPR003663">
    <property type="entry name" value="Sugar/inositol_transpt"/>
</dbReference>
<gene>
    <name evidence="15" type="ORF">CmeUKMEL1_08780</name>
</gene>
<accession>A0A2P4Z0V4</accession>
<evidence type="ECO:0000256" key="12">
    <source>
        <dbReference type="ARBA" id="ARBA00044710"/>
    </source>
</evidence>
<keyword evidence="3" id="KW-0813">Transport</keyword>
<evidence type="ECO:0000256" key="1">
    <source>
        <dbReference type="ARBA" id="ARBA00004651"/>
    </source>
</evidence>
<keyword evidence="6 14" id="KW-0472">Membrane</keyword>
<comment type="subunit">
    <text evidence="2">Homodimer.</text>
</comment>
<dbReference type="GO" id="GO:0015149">
    <property type="term" value="F:hexose transmembrane transporter activity"/>
    <property type="evidence" value="ECO:0007669"/>
    <property type="project" value="TreeGrafter"/>
</dbReference>
<dbReference type="Gene3D" id="1.20.1250.20">
    <property type="entry name" value="MFS general substrate transporter like domains"/>
    <property type="match status" value="1"/>
</dbReference>
<feature type="transmembrane region" description="Helical" evidence="14">
    <location>
        <begin position="392"/>
        <end position="416"/>
    </location>
</feature>
<dbReference type="PANTHER" id="PTHR23503:SF8">
    <property type="entry name" value="FACILITATED GLUCOSE TRANSPORTER PROTEIN 1"/>
    <property type="match status" value="1"/>
</dbReference>
<comment type="catalytic activity">
    <reaction evidence="7">
        <text>D-galactose(in) = D-galactose(out)</text>
        <dbReference type="Rhea" id="RHEA:34915"/>
        <dbReference type="ChEBI" id="CHEBI:4139"/>
    </reaction>
    <physiologicalReaction direction="right-to-left" evidence="7">
        <dbReference type="Rhea" id="RHEA:34917"/>
    </physiologicalReaction>
</comment>
<evidence type="ECO:0000256" key="13">
    <source>
        <dbReference type="ARBA" id="ARBA00044780"/>
    </source>
</evidence>
<feature type="transmembrane region" description="Helical" evidence="14">
    <location>
        <begin position="365"/>
        <end position="385"/>
    </location>
</feature>
<evidence type="ECO:0000256" key="6">
    <source>
        <dbReference type="ARBA" id="ARBA00023136"/>
    </source>
</evidence>
<dbReference type="SUPFAM" id="SSF103473">
    <property type="entry name" value="MFS general substrate transporter"/>
    <property type="match status" value="1"/>
</dbReference>
<dbReference type="GO" id="GO:0005886">
    <property type="term" value="C:plasma membrane"/>
    <property type="evidence" value="ECO:0007669"/>
    <property type="project" value="UniProtKB-SubCell"/>
</dbReference>
<comment type="caution">
    <text evidence="15">The sequence shown here is derived from an EMBL/GenBank/DDBJ whole genome shotgun (WGS) entry which is preliminary data.</text>
</comment>
<feature type="transmembrane region" description="Helical" evidence="14">
    <location>
        <begin position="119"/>
        <end position="141"/>
    </location>
</feature>
<reference evidence="15 16" key="1">
    <citation type="submission" date="2014-04" db="EMBL/GenBank/DDBJ databases">
        <title>Comparative Genomics of Cryptosporidium Species.</title>
        <authorList>
            <person name="Silva J.C."/>
            <person name="Su Q."/>
            <person name="Chalmers R."/>
            <person name="Chibucos M.C."/>
            <person name="Elwin K."/>
            <person name="Godinez A."/>
            <person name="Guo F."/>
            <person name="Huynh K."/>
            <person name="Orvis J."/>
            <person name="Ott S."/>
            <person name="Sadzewicz L."/>
            <person name="Sengamalay N."/>
            <person name="Shetty A."/>
            <person name="Sun M."/>
            <person name="Tallon L."/>
            <person name="Xiao L."/>
            <person name="Zhang H."/>
            <person name="Fraser C.M."/>
            <person name="Zhu G."/>
            <person name="Kissinger J."/>
            <person name="Widmer G."/>
        </authorList>
    </citation>
    <scope>NUCLEOTIDE SEQUENCE [LARGE SCALE GENOMIC DNA]</scope>
    <source>
        <strain evidence="15 16">UKMEL1</strain>
    </source>
</reference>
<comment type="catalytic activity">
    <reaction evidence="11">
        <text>D-glucosamine(out) = D-glucosamine(in)</text>
        <dbReference type="Rhea" id="RHEA:78423"/>
        <dbReference type="ChEBI" id="CHEBI:58723"/>
    </reaction>
    <physiologicalReaction direction="left-to-right" evidence="11">
        <dbReference type="Rhea" id="RHEA:78424"/>
    </physiologicalReaction>
</comment>
<dbReference type="PRINTS" id="PR00171">
    <property type="entry name" value="SUGRTRNSPORT"/>
</dbReference>
<evidence type="ECO:0000256" key="3">
    <source>
        <dbReference type="ARBA" id="ARBA00022448"/>
    </source>
</evidence>
<dbReference type="PANTHER" id="PTHR23503">
    <property type="entry name" value="SOLUTE CARRIER FAMILY 2"/>
    <property type="match status" value="1"/>
</dbReference>
<feature type="transmembrane region" description="Helical" evidence="14">
    <location>
        <begin position="436"/>
        <end position="455"/>
    </location>
</feature>
<feature type="transmembrane region" description="Helical" evidence="14">
    <location>
        <begin position="97"/>
        <end position="113"/>
    </location>
</feature>
<keyword evidence="5 14" id="KW-1133">Transmembrane helix</keyword>
<keyword evidence="4 14" id="KW-0812">Transmembrane</keyword>
<feature type="transmembrane region" description="Helical" evidence="14">
    <location>
        <begin position="67"/>
        <end position="90"/>
    </location>
</feature>
<comment type="catalytic activity">
    <reaction evidence="10">
        <text>D-mannose(out) = D-mannose(in)</text>
        <dbReference type="Rhea" id="RHEA:78391"/>
        <dbReference type="ChEBI" id="CHEBI:4208"/>
    </reaction>
    <physiologicalReaction direction="left-to-right" evidence="10">
        <dbReference type="Rhea" id="RHEA:78392"/>
    </physiologicalReaction>
</comment>
<dbReference type="AlphaFoldDB" id="A0A2P4Z0V4"/>
<comment type="catalytic activity">
    <reaction evidence="8">
        <text>D-glucose(out) = D-glucose(in)</text>
        <dbReference type="Rhea" id="RHEA:60376"/>
        <dbReference type="ChEBI" id="CHEBI:4167"/>
    </reaction>
    <physiologicalReaction direction="left-to-right" evidence="8">
        <dbReference type="Rhea" id="RHEA:60377"/>
    </physiologicalReaction>
</comment>
<evidence type="ECO:0000256" key="9">
    <source>
        <dbReference type="ARBA" id="ARBA00044656"/>
    </source>
</evidence>
<protein>
    <recommendedName>
        <fullName evidence="13">Hexose transporter 1</fullName>
    </recommendedName>
</protein>
<evidence type="ECO:0000256" key="11">
    <source>
        <dbReference type="ARBA" id="ARBA00044668"/>
    </source>
</evidence>
<evidence type="ECO:0000313" key="15">
    <source>
        <dbReference type="EMBL" id="POM83715.1"/>
    </source>
</evidence>
<evidence type="ECO:0000256" key="8">
    <source>
        <dbReference type="ARBA" id="ARBA00044648"/>
    </source>
</evidence>
<dbReference type="InterPro" id="IPR005828">
    <property type="entry name" value="MFS_sugar_transport-like"/>
</dbReference>
<dbReference type="Pfam" id="PF00083">
    <property type="entry name" value="Sugar_tr"/>
    <property type="match status" value="2"/>
</dbReference>
<organism evidence="15 16">
    <name type="scientific">Cryptosporidium meleagridis</name>
    <dbReference type="NCBI Taxonomy" id="93969"/>
    <lineage>
        <taxon>Eukaryota</taxon>
        <taxon>Sar</taxon>
        <taxon>Alveolata</taxon>
        <taxon>Apicomplexa</taxon>
        <taxon>Conoidasida</taxon>
        <taxon>Coccidia</taxon>
        <taxon>Eucoccidiorida</taxon>
        <taxon>Eimeriorina</taxon>
        <taxon>Cryptosporidiidae</taxon>
        <taxon>Cryptosporidium</taxon>
    </lineage>
</organism>
<evidence type="ECO:0000256" key="7">
    <source>
        <dbReference type="ARBA" id="ARBA00044637"/>
    </source>
</evidence>
<feature type="transmembrane region" description="Helical" evidence="14">
    <location>
        <begin position="162"/>
        <end position="186"/>
    </location>
</feature>
<comment type="subcellular location">
    <subcellularLocation>
        <location evidence="1">Cell membrane</location>
        <topology evidence="1">Multi-pass membrane protein</topology>
    </subcellularLocation>
</comment>
<dbReference type="InterPro" id="IPR045263">
    <property type="entry name" value="GLUT"/>
</dbReference>
<comment type="catalytic activity">
    <reaction evidence="9">
        <text>D-xylose(out) = D-xylose(in)</text>
        <dbReference type="Rhea" id="RHEA:78427"/>
        <dbReference type="ChEBI" id="CHEBI:53455"/>
    </reaction>
    <physiologicalReaction direction="left-to-right" evidence="9">
        <dbReference type="Rhea" id="RHEA:78428"/>
    </physiologicalReaction>
</comment>
<evidence type="ECO:0000256" key="10">
    <source>
        <dbReference type="ARBA" id="ARBA00044662"/>
    </source>
</evidence>
<evidence type="ECO:0000256" key="14">
    <source>
        <dbReference type="SAM" id="Phobius"/>
    </source>
</evidence>
<sequence>MEFSLLSYSQKRILAAGVLSLLSGYVLGVTNIPRAVLLNFLSSSWMKWSMHVHGFQITSNCINFESFIMVLINCSLFFGASIGSIASVFVEKYFGKVKGILSAYFLFGIGSIFCLNKDLVIFLIGRVLCGAGVGFSCNLVPSYIFELTNKQNQTLFSTLHNVLFCCGILLSYLLSIWTMYIAVYIVKLRSSIKSINETDQMIANIYHDSVSPIIQSNLGKSKKTSIELSITDLSYSVLSIRILFIIPMIFSLILSLIWILKLNADTPSHYIKLNDIRAAEETARQIYGTFDTTRIISQLREENKKESISIFKLFKAISKSPMRNVFIFIPILICTEVFTGYIPLVMNSKLIISHFGIIDQVSSNYIVLTGCFLVNFTLSGVFFELYIGSKRLYILGLILCNESTFYNFACLLIRIIRTWCSPYYMEACIYLHDNSVLFFSYALYVCVILDCRNALNYFI</sequence>
<comment type="catalytic activity">
    <reaction evidence="12">
        <text>D-fructose(out) = D-fructose(in)</text>
        <dbReference type="Rhea" id="RHEA:60372"/>
        <dbReference type="ChEBI" id="CHEBI:37721"/>
    </reaction>
    <physiologicalReaction direction="left-to-right" evidence="12">
        <dbReference type="Rhea" id="RHEA:60373"/>
    </physiologicalReaction>
</comment>
<dbReference type="InterPro" id="IPR036259">
    <property type="entry name" value="MFS_trans_sf"/>
</dbReference>
<proteinExistence type="predicted"/>
<dbReference type="VEuPathDB" id="CryptoDB:CmeUKMEL1_08780"/>